<keyword evidence="1" id="KW-0812">Transmembrane</keyword>
<evidence type="ECO:0000313" key="2">
    <source>
        <dbReference type="EMBL" id="ELZ36156.1"/>
    </source>
</evidence>
<reference evidence="2 3" key="1">
    <citation type="journal article" date="2014" name="PLoS Genet.">
        <title>Phylogenetically driven sequencing of extremely halophilic archaea reveals strategies for static and dynamic osmo-response.</title>
        <authorList>
            <person name="Becker E.A."/>
            <person name="Seitzer P.M."/>
            <person name="Tritt A."/>
            <person name="Larsen D."/>
            <person name="Krusor M."/>
            <person name="Yao A.I."/>
            <person name="Wu D."/>
            <person name="Madern D."/>
            <person name="Eisen J.A."/>
            <person name="Darling A.E."/>
            <person name="Facciotti M.T."/>
        </authorList>
    </citation>
    <scope>NUCLEOTIDE SEQUENCE [LARGE SCALE GENOMIC DNA]</scope>
    <source>
        <strain evidence="2 3">DSM 1137</strain>
    </source>
</reference>
<protein>
    <submittedName>
        <fullName evidence="2">Uncharacterized protein</fullName>
    </submittedName>
</protein>
<sequence length="330" mass="33707">MADVSLGPPDRDRLFGGEDASEADRGQLLLVAGLVMAVSLVTLVVLLNATIYSENVATRGVASADGEALEVRATAVDGTGELIDATNRAGPGGHGNATETVRDGVTDLDAEMSRSYAERGGVTHLELLGVQNGTRITGAITGNATGDPNASTLARDVDRTRGFVLDVDPGNLTDANATSAVDDAFHVDLDNSTGGSRQVYVYNGSDGNVTVAVGENGSVPAARCAVPPDGRGRVAVDLTGERLGDRPCPGIWPTTLVAPDDAYDIALMNASAAGGEVTATARPVSGDTVTADPGFGATPAVYGASIELRYRTAELRFETAVRVAPGEPDA</sequence>
<dbReference type="OrthoDB" id="238714at2157"/>
<dbReference type="AlphaFoldDB" id="M0DKY4"/>
<accession>M0DKY4</accession>
<dbReference type="PATRIC" id="fig|1227484.4.peg.2981"/>
<comment type="caution">
    <text evidence="2">The sequence shown here is derived from an EMBL/GenBank/DDBJ whole genome shotgun (WGS) entry which is preliminary data.</text>
</comment>
<feature type="transmembrane region" description="Helical" evidence="1">
    <location>
        <begin position="28"/>
        <end position="49"/>
    </location>
</feature>
<dbReference type="RefSeq" id="WP_004050390.1">
    <property type="nucleotide sequence ID" value="NZ_AOJE01000070.1"/>
</dbReference>
<proteinExistence type="predicted"/>
<dbReference type="InterPro" id="IPR055685">
    <property type="entry name" value="DUF7261"/>
</dbReference>
<organism evidence="2 3">
    <name type="scientific">Halorubrum saccharovorum DSM 1137</name>
    <dbReference type="NCBI Taxonomy" id="1227484"/>
    <lineage>
        <taxon>Archaea</taxon>
        <taxon>Methanobacteriati</taxon>
        <taxon>Methanobacteriota</taxon>
        <taxon>Stenosarchaea group</taxon>
        <taxon>Halobacteria</taxon>
        <taxon>Halobacteriales</taxon>
        <taxon>Haloferacaceae</taxon>
        <taxon>Halorubrum</taxon>
    </lineage>
</organism>
<evidence type="ECO:0000313" key="3">
    <source>
        <dbReference type="Proteomes" id="UP000011514"/>
    </source>
</evidence>
<dbReference type="Proteomes" id="UP000011514">
    <property type="component" value="Unassembled WGS sequence"/>
</dbReference>
<dbReference type="STRING" id="1227484.C471_15142"/>
<gene>
    <name evidence="2" type="ORF">C471_15142</name>
</gene>
<keyword evidence="1" id="KW-1133">Transmembrane helix</keyword>
<keyword evidence="3" id="KW-1185">Reference proteome</keyword>
<keyword evidence="1" id="KW-0472">Membrane</keyword>
<evidence type="ECO:0000256" key="1">
    <source>
        <dbReference type="SAM" id="Phobius"/>
    </source>
</evidence>
<name>M0DKY4_9EURY</name>
<dbReference type="EMBL" id="AOJE01000070">
    <property type="protein sequence ID" value="ELZ36156.1"/>
    <property type="molecule type" value="Genomic_DNA"/>
</dbReference>
<dbReference type="Pfam" id="PF23922">
    <property type="entry name" value="DUF7261"/>
    <property type="match status" value="1"/>
</dbReference>
<dbReference type="eggNOG" id="arCOG07777">
    <property type="taxonomic scope" value="Archaea"/>
</dbReference>